<dbReference type="AlphaFoldDB" id="A0A916UKD9"/>
<name>A0A916UKD9_9BURK</name>
<organism evidence="1 2">
    <name type="scientific">Undibacterium terreum</name>
    <dbReference type="NCBI Taxonomy" id="1224302"/>
    <lineage>
        <taxon>Bacteria</taxon>
        <taxon>Pseudomonadati</taxon>
        <taxon>Pseudomonadota</taxon>
        <taxon>Betaproteobacteria</taxon>
        <taxon>Burkholderiales</taxon>
        <taxon>Oxalobacteraceae</taxon>
        <taxon>Undibacterium</taxon>
    </lineage>
</organism>
<sequence length="164" mass="18205">MSEGPGSVPTFKHDLGGATHECKNAASDHAALAARLKNKKSFDLYPKPYARDYVEETRLLLKGKIMTQINAVVAAITHQLIVEGHSPDNQDKIMGKDFHYDINTISNFLRAVRMRLLKGTPAFYFSFEADLASKALNLNFTGLVRAFLVRKDASFAHLTAPAHF</sequence>
<keyword evidence="2" id="KW-1185">Reference proteome</keyword>
<dbReference type="EMBL" id="BMED01000002">
    <property type="protein sequence ID" value="GGC75260.1"/>
    <property type="molecule type" value="Genomic_DNA"/>
</dbReference>
<reference evidence="1" key="2">
    <citation type="submission" date="2020-09" db="EMBL/GenBank/DDBJ databases">
        <authorList>
            <person name="Sun Q."/>
            <person name="Zhou Y."/>
        </authorList>
    </citation>
    <scope>NUCLEOTIDE SEQUENCE</scope>
    <source>
        <strain evidence="1">CGMCC 1.10998</strain>
    </source>
</reference>
<comment type="caution">
    <text evidence="1">The sequence shown here is derived from an EMBL/GenBank/DDBJ whole genome shotgun (WGS) entry which is preliminary data.</text>
</comment>
<accession>A0A916UKD9</accession>
<reference evidence="1" key="1">
    <citation type="journal article" date="2014" name="Int. J. Syst. Evol. Microbiol.">
        <title>Complete genome sequence of Corynebacterium casei LMG S-19264T (=DSM 44701T), isolated from a smear-ripened cheese.</title>
        <authorList>
            <consortium name="US DOE Joint Genome Institute (JGI-PGF)"/>
            <person name="Walter F."/>
            <person name="Albersmeier A."/>
            <person name="Kalinowski J."/>
            <person name="Ruckert C."/>
        </authorList>
    </citation>
    <scope>NUCLEOTIDE SEQUENCE</scope>
    <source>
        <strain evidence="1">CGMCC 1.10998</strain>
    </source>
</reference>
<evidence type="ECO:0000313" key="2">
    <source>
        <dbReference type="Proteomes" id="UP000637423"/>
    </source>
</evidence>
<proteinExistence type="predicted"/>
<dbReference type="Proteomes" id="UP000637423">
    <property type="component" value="Unassembled WGS sequence"/>
</dbReference>
<dbReference type="RefSeq" id="WP_188566195.1">
    <property type="nucleotide sequence ID" value="NZ_BMED01000002.1"/>
</dbReference>
<protein>
    <submittedName>
        <fullName evidence="1">Uncharacterized protein</fullName>
    </submittedName>
</protein>
<evidence type="ECO:0000313" key="1">
    <source>
        <dbReference type="EMBL" id="GGC75260.1"/>
    </source>
</evidence>
<gene>
    <name evidence="1" type="ORF">GCM10011396_23100</name>
</gene>